<dbReference type="SUPFAM" id="SSF52540">
    <property type="entry name" value="P-loop containing nucleoside triphosphate hydrolases"/>
    <property type="match status" value="1"/>
</dbReference>
<evidence type="ECO:0000256" key="7">
    <source>
        <dbReference type="ARBA" id="ARBA00022840"/>
    </source>
</evidence>
<accession>A0A840RVK7</accession>
<evidence type="ECO:0000256" key="10">
    <source>
        <dbReference type="ARBA" id="ARBA00023136"/>
    </source>
</evidence>
<evidence type="ECO:0000256" key="13">
    <source>
        <dbReference type="ARBA" id="ARBA00041199"/>
    </source>
</evidence>
<name>A0A840RVK7_9BURK</name>
<dbReference type="InterPro" id="IPR017911">
    <property type="entry name" value="MacB-like_ATP-bd"/>
</dbReference>
<dbReference type="CDD" id="cd03255">
    <property type="entry name" value="ABC_MJ0796_LolCDE_FtsE"/>
    <property type="match status" value="1"/>
</dbReference>
<comment type="caution">
    <text evidence="16">The sequence shown here is derived from an EMBL/GenBank/DDBJ whole genome shotgun (WGS) entry which is preliminary data.</text>
</comment>
<dbReference type="InterPro" id="IPR003439">
    <property type="entry name" value="ABC_transporter-like_ATP-bd"/>
</dbReference>
<dbReference type="InterPro" id="IPR025857">
    <property type="entry name" value="MacB_PCD"/>
</dbReference>
<evidence type="ECO:0000256" key="2">
    <source>
        <dbReference type="ARBA" id="ARBA00022448"/>
    </source>
</evidence>
<evidence type="ECO:0000256" key="11">
    <source>
        <dbReference type="ARBA" id="ARBA00023251"/>
    </source>
</evidence>
<dbReference type="Pfam" id="PF00005">
    <property type="entry name" value="ABC_tran"/>
    <property type="match status" value="1"/>
</dbReference>
<dbReference type="SMART" id="SM00382">
    <property type="entry name" value="AAA"/>
    <property type="match status" value="1"/>
</dbReference>
<dbReference type="Gene3D" id="3.40.50.300">
    <property type="entry name" value="P-loop containing nucleotide triphosphate hydrolases"/>
    <property type="match status" value="1"/>
</dbReference>
<dbReference type="Proteomes" id="UP000571084">
    <property type="component" value="Unassembled WGS sequence"/>
</dbReference>
<dbReference type="AlphaFoldDB" id="A0A840RVK7"/>
<evidence type="ECO:0000256" key="4">
    <source>
        <dbReference type="ARBA" id="ARBA00022519"/>
    </source>
</evidence>
<reference evidence="16 17" key="1">
    <citation type="submission" date="2020-08" db="EMBL/GenBank/DDBJ databases">
        <title>Genomic Encyclopedia of Type Strains, Phase IV (KMG-IV): sequencing the most valuable type-strain genomes for metagenomic binning, comparative biology and taxonomic classification.</title>
        <authorList>
            <person name="Goeker M."/>
        </authorList>
    </citation>
    <scope>NUCLEOTIDE SEQUENCE [LARGE SCALE GENOMIC DNA]</scope>
    <source>
        <strain evidence="16 17">DSM 23240</strain>
    </source>
</reference>
<dbReference type="Pfam" id="PF12704">
    <property type="entry name" value="MacB_PCD"/>
    <property type="match status" value="1"/>
</dbReference>
<evidence type="ECO:0000256" key="8">
    <source>
        <dbReference type="ARBA" id="ARBA00022967"/>
    </source>
</evidence>
<comment type="similarity">
    <text evidence="12">Belongs to the ABC transporter superfamily. Macrolide exporter (TC 3.A.1.122) family.</text>
</comment>
<organism evidence="16 17">
    <name type="scientific">Glaciimonas immobilis</name>
    <dbReference type="NCBI Taxonomy" id="728004"/>
    <lineage>
        <taxon>Bacteria</taxon>
        <taxon>Pseudomonadati</taxon>
        <taxon>Pseudomonadota</taxon>
        <taxon>Betaproteobacteria</taxon>
        <taxon>Burkholderiales</taxon>
        <taxon>Oxalobacteraceae</taxon>
        <taxon>Glaciimonas</taxon>
    </lineage>
</organism>
<evidence type="ECO:0000256" key="1">
    <source>
        <dbReference type="ARBA" id="ARBA00004429"/>
    </source>
</evidence>
<dbReference type="PANTHER" id="PTHR30572:SF14">
    <property type="entry name" value="MACROLIDE EXPORT ATP-BINDING_PERMEASE PROTEIN MACB"/>
    <property type="match status" value="1"/>
</dbReference>
<keyword evidence="10 14" id="KW-0472">Membrane</keyword>
<evidence type="ECO:0000313" key="16">
    <source>
        <dbReference type="EMBL" id="MBB5200479.1"/>
    </source>
</evidence>
<dbReference type="PROSITE" id="PS50893">
    <property type="entry name" value="ABC_TRANSPORTER_2"/>
    <property type="match status" value="1"/>
</dbReference>
<dbReference type="PROSITE" id="PS00211">
    <property type="entry name" value="ABC_TRANSPORTER_1"/>
    <property type="match status" value="1"/>
</dbReference>
<keyword evidence="7 16" id="KW-0067">ATP-binding</keyword>
<keyword evidence="11" id="KW-0046">Antibiotic resistance</keyword>
<evidence type="ECO:0000259" key="15">
    <source>
        <dbReference type="PROSITE" id="PS50893"/>
    </source>
</evidence>
<keyword evidence="17" id="KW-1185">Reference proteome</keyword>
<evidence type="ECO:0000256" key="3">
    <source>
        <dbReference type="ARBA" id="ARBA00022475"/>
    </source>
</evidence>
<dbReference type="EMBL" id="JACHHQ010000004">
    <property type="protein sequence ID" value="MBB5200479.1"/>
    <property type="molecule type" value="Genomic_DNA"/>
</dbReference>
<gene>
    <name evidence="16" type="ORF">HNR39_002314</name>
</gene>
<feature type="transmembrane region" description="Helical" evidence="14">
    <location>
        <begin position="596"/>
        <end position="622"/>
    </location>
</feature>
<evidence type="ECO:0000256" key="9">
    <source>
        <dbReference type="ARBA" id="ARBA00022989"/>
    </source>
</evidence>
<dbReference type="Pfam" id="PF02687">
    <property type="entry name" value="FtsX"/>
    <property type="match status" value="1"/>
</dbReference>
<dbReference type="InterPro" id="IPR050250">
    <property type="entry name" value="Macrolide_Exporter_MacB"/>
</dbReference>
<feature type="domain" description="ABC transporter" evidence="15">
    <location>
        <begin position="12"/>
        <end position="250"/>
    </location>
</feature>
<keyword evidence="6" id="KW-0547">Nucleotide-binding</keyword>
<dbReference type="GO" id="GO:0016887">
    <property type="term" value="F:ATP hydrolysis activity"/>
    <property type="evidence" value="ECO:0007669"/>
    <property type="project" value="InterPro"/>
</dbReference>
<dbReference type="InterPro" id="IPR027417">
    <property type="entry name" value="P-loop_NTPase"/>
</dbReference>
<keyword evidence="4" id="KW-0997">Cell inner membrane</keyword>
<dbReference type="GO" id="GO:0022857">
    <property type="term" value="F:transmembrane transporter activity"/>
    <property type="evidence" value="ECO:0007669"/>
    <property type="project" value="UniProtKB-ARBA"/>
</dbReference>
<dbReference type="GO" id="GO:0098796">
    <property type="term" value="C:membrane protein complex"/>
    <property type="evidence" value="ECO:0007669"/>
    <property type="project" value="UniProtKB-ARBA"/>
</dbReference>
<keyword evidence="9 14" id="KW-1133">Transmembrane helix</keyword>
<dbReference type="InterPro" id="IPR003593">
    <property type="entry name" value="AAA+_ATPase"/>
</dbReference>
<dbReference type="GO" id="GO:0005886">
    <property type="term" value="C:plasma membrane"/>
    <property type="evidence" value="ECO:0007669"/>
    <property type="project" value="UniProtKB-SubCell"/>
</dbReference>
<dbReference type="PANTHER" id="PTHR30572">
    <property type="entry name" value="MEMBRANE COMPONENT OF TRANSPORTER-RELATED"/>
    <property type="match status" value="1"/>
</dbReference>
<dbReference type="InterPro" id="IPR017871">
    <property type="entry name" value="ABC_transporter-like_CS"/>
</dbReference>
<protein>
    <recommendedName>
        <fullName evidence="13">Pyoverdine export ATP-binding/permease protein PvdT</fullName>
    </recommendedName>
</protein>
<proteinExistence type="inferred from homology"/>
<feature type="transmembrane region" description="Helical" evidence="14">
    <location>
        <begin position="297"/>
        <end position="317"/>
    </location>
</feature>
<evidence type="ECO:0000256" key="12">
    <source>
        <dbReference type="ARBA" id="ARBA00038388"/>
    </source>
</evidence>
<keyword evidence="3" id="KW-1003">Cell membrane</keyword>
<feature type="transmembrane region" description="Helical" evidence="14">
    <location>
        <begin position="547"/>
        <end position="572"/>
    </location>
</feature>
<keyword evidence="2" id="KW-0813">Transport</keyword>
<dbReference type="FunFam" id="3.40.50.300:FF:000032">
    <property type="entry name" value="Export ABC transporter ATP-binding protein"/>
    <property type="match status" value="1"/>
</dbReference>
<dbReference type="InterPro" id="IPR003838">
    <property type="entry name" value="ABC3_permease_C"/>
</dbReference>
<keyword evidence="5 14" id="KW-0812">Transmembrane</keyword>
<dbReference type="RefSeq" id="WP_184013414.1">
    <property type="nucleotide sequence ID" value="NZ_JAAOZT010000001.1"/>
</dbReference>
<dbReference type="GO" id="GO:0046677">
    <property type="term" value="P:response to antibiotic"/>
    <property type="evidence" value="ECO:0007669"/>
    <property type="project" value="UniProtKB-KW"/>
</dbReference>
<sequence>MTDAPQEVKALLEITGLYRKFPSGDDSVTVLSNINLRIDAGEMVALVGASGSGKSTLMNILGCLDRPTEGSYKVAGRETGKMLPDTLAQLRREYFGFIFQRYHLLPDLDAVANVEIPAIYAGKDRTARRQRAYALLAQLGLGERSHHRPSQLSGGQQQRVSIARSLMNGGEVILADEPTGALDRHSGAEVIKILQALHAEGHTVIIVTHDMHVAQHAQRIIEISDGVIISDRPSGGASEVPPQLSAGINHDLPATPKPRQRPEVLHNIASWRASKDMLTEAFKMAVLSMVTHRLRSFLTMLGIIIGIASVVSVVALGQGSQVKIIEDISAIGTNTITIYPGDESGDEKAALVRTLVPADADALANQVYVDSATPVVTYNSHARYKNISASAIISGVGPQFFRVHDMQMAEGMAFNAASVQHHLQEVVIDHNTRKKFFKAQDDPIGQVIMLSNVPVRVIGVSKEKKSRWIAGDRLQFWLPYTTVIARITGAPNLQSIIVRIGDAVPSATAEDSIAKLMTQRHGVKDFYLFNFDSIKDSIERTTATMTLLVSLIALIALVVGGIGVMNIMLVSVTERTQEIGVRMAVGARQADILRQFLLEAILVCLSGGLLGVLLALGFGVVFKMVMGGEGSFQMLYSTGSIVAAFSCSTLIGVIFGFLPARNAARLNPIDALARE</sequence>
<keyword evidence="8" id="KW-1278">Translocase</keyword>
<evidence type="ECO:0000256" key="14">
    <source>
        <dbReference type="SAM" id="Phobius"/>
    </source>
</evidence>
<evidence type="ECO:0000313" key="17">
    <source>
        <dbReference type="Proteomes" id="UP000571084"/>
    </source>
</evidence>
<comment type="subcellular location">
    <subcellularLocation>
        <location evidence="1">Cell inner membrane</location>
        <topology evidence="1">Multi-pass membrane protein</topology>
    </subcellularLocation>
</comment>
<evidence type="ECO:0000256" key="5">
    <source>
        <dbReference type="ARBA" id="ARBA00022692"/>
    </source>
</evidence>
<evidence type="ECO:0000256" key="6">
    <source>
        <dbReference type="ARBA" id="ARBA00022741"/>
    </source>
</evidence>
<feature type="transmembrane region" description="Helical" evidence="14">
    <location>
        <begin position="634"/>
        <end position="658"/>
    </location>
</feature>
<keyword evidence="16" id="KW-0378">Hydrolase</keyword>
<dbReference type="GO" id="GO:0005524">
    <property type="term" value="F:ATP binding"/>
    <property type="evidence" value="ECO:0007669"/>
    <property type="project" value="UniProtKB-KW"/>
</dbReference>